<evidence type="ECO:0000313" key="3">
    <source>
        <dbReference type="Proteomes" id="UP000011648"/>
    </source>
</evidence>
<evidence type="ECO:0000256" key="1">
    <source>
        <dbReference type="SAM" id="MobiDB-lite"/>
    </source>
</evidence>
<comment type="caution">
    <text evidence="2">The sequence shown here is derived from an EMBL/GenBank/DDBJ whole genome shotgun (WGS) entry which is preliminary data.</text>
</comment>
<dbReference type="STRING" id="1230458.C484_08373"/>
<organism evidence="2 3">
    <name type="scientific">Natrialba taiwanensis DSM 12281</name>
    <dbReference type="NCBI Taxonomy" id="1230458"/>
    <lineage>
        <taxon>Archaea</taxon>
        <taxon>Methanobacteriati</taxon>
        <taxon>Methanobacteriota</taxon>
        <taxon>Stenosarchaea group</taxon>
        <taxon>Halobacteria</taxon>
        <taxon>Halobacteriales</taxon>
        <taxon>Natrialbaceae</taxon>
        <taxon>Natrialba</taxon>
    </lineage>
</organism>
<evidence type="ECO:0000313" key="2">
    <source>
        <dbReference type="EMBL" id="ELY92629.1"/>
    </source>
</evidence>
<feature type="compositionally biased region" description="Basic and acidic residues" evidence="1">
    <location>
        <begin position="61"/>
        <end position="72"/>
    </location>
</feature>
<accession>M0A202</accession>
<reference evidence="2 3" key="1">
    <citation type="journal article" date="2014" name="PLoS Genet.">
        <title>Phylogenetically driven sequencing of extremely halophilic archaea reveals strategies for static and dynamic osmo-response.</title>
        <authorList>
            <person name="Becker E.A."/>
            <person name="Seitzer P.M."/>
            <person name="Tritt A."/>
            <person name="Larsen D."/>
            <person name="Krusor M."/>
            <person name="Yao A.I."/>
            <person name="Wu D."/>
            <person name="Madern D."/>
            <person name="Eisen J.A."/>
            <person name="Darling A.E."/>
            <person name="Facciotti M.T."/>
        </authorList>
    </citation>
    <scope>NUCLEOTIDE SEQUENCE [LARGE SCALE GENOMIC DNA]</scope>
    <source>
        <strain evidence="2 3">DSM 12281</strain>
    </source>
</reference>
<dbReference type="AlphaFoldDB" id="M0A202"/>
<feature type="compositionally biased region" description="Basic and acidic residues" evidence="1">
    <location>
        <begin position="145"/>
        <end position="163"/>
    </location>
</feature>
<dbReference type="EMBL" id="AOIL01000028">
    <property type="protein sequence ID" value="ELY92629.1"/>
    <property type="molecule type" value="Genomic_DNA"/>
</dbReference>
<feature type="region of interest" description="Disordered" evidence="1">
    <location>
        <begin position="1"/>
        <end position="184"/>
    </location>
</feature>
<feature type="compositionally biased region" description="Polar residues" evidence="1">
    <location>
        <begin position="73"/>
        <end position="87"/>
    </location>
</feature>
<dbReference type="RefSeq" id="WP_006825452.1">
    <property type="nucleotide sequence ID" value="NZ_AOIL01000028.1"/>
</dbReference>
<feature type="compositionally biased region" description="Basic and acidic residues" evidence="1">
    <location>
        <begin position="34"/>
        <end position="50"/>
    </location>
</feature>
<proteinExistence type="predicted"/>
<name>M0A202_9EURY</name>
<feature type="compositionally biased region" description="Basic and acidic residues" evidence="1">
    <location>
        <begin position="114"/>
        <end position="130"/>
    </location>
</feature>
<gene>
    <name evidence="2" type="ORF">C484_08373</name>
</gene>
<dbReference type="Proteomes" id="UP000011648">
    <property type="component" value="Unassembled WGS sequence"/>
</dbReference>
<keyword evidence="3" id="KW-1185">Reference proteome</keyword>
<protein>
    <submittedName>
        <fullName evidence="2">Uncharacterized protein</fullName>
    </submittedName>
</protein>
<sequence length="184" mass="19978">MTSAGSPRRNPGAVATSASTEERNGTVRSQAELVDCRIESRSGNRIECRSEGAIGKGVRNAPEDRDRRKDSAENSVSPGNRQRNSDLGANRRQRPIRSGGHIHSAVNVTVEPGDETRARSTRAIARDRRRELRRRISPVAGSSTGRRDTDRSEGTGPTRRTESHAGTTRSAEETRAVIGTQPAI</sequence>